<dbReference type="GO" id="GO:0004308">
    <property type="term" value="F:exo-alpha-sialidase activity"/>
    <property type="evidence" value="ECO:0007669"/>
    <property type="project" value="UniProtKB-EC"/>
</dbReference>
<gene>
    <name evidence="8" type="ORF">H9981_03645</name>
</gene>
<evidence type="ECO:0000313" key="9">
    <source>
        <dbReference type="Proteomes" id="UP000824243"/>
    </source>
</evidence>
<name>A0A9D1VW23_9FIRM</name>
<dbReference type="InterPro" id="IPR011040">
    <property type="entry name" value="Sialidase"/>
</dbReference>
<dbReference type="EC" id="3.2.1.18" evidence="3"/>
<dbReference type="Pfam" id="PF13088">
    <property type="entry name" value="BNR_2"/>
    <property type="match status" value="1"/>
</dbReference>
<evidence type="ECO:0000313" key="8">
    <source>
        <dbReference type="EMBL" id="HIX48096.1"/>
    </source>
</evidence>
<dbReference type="EMBL" id="DXFA01000069">
    <property type="protein sequence ID" value="HIX48096.1"/>
    <property type="molecule type" value="Genomic_DNA"/>
</dbReference>
<protein>
    <recommendedName>
        <fullName evidence="3">exo-alpha-sialidase</fullName>
        <ecNumber evidence="3">3.2.1.18</ecNumber>
    </recommendedName>
</protein>
<keyword evidence="6" id="KW-0732">Signal</keyword>
<dbReference type="GO" id="GO:0009313">
    <property type="term" value="P:oligosaccharide catabolic process"/>
    <property type="evidence" value="ECO:0007669"/>
    <property type="project" value="TreeGrafter"/>
</dbReference>
<evidence type="ECO:0000256" key="4">
    <source>
        <dbReference type="SAM" id="MobiDB-lite"/>
    </source>
</evidence>
<keyword evidence="5" id="KW-0472">Membrane</keyword>
<accession>A0A9D1VW23</accession>
<dbReference type="PANTHER" id="PTHR10628:SF30">
    <property type="entry name" value="EXO-ALPHA-SIALIDASE"/>
    <property type="match status" value="1"/>
</dbReference>
<comment type="catalytic activity">
    <reaction evidence="1">
        <text>Hydrolysis of alpha-(2-&gt;3)-, alpha-(2-&gt;6)-, alpha-(2-&gt;8)- glycosidic linkages of terminal sialic acid residues in oligosaccharides, glycoproteins, glycolipids, colominic acid and synthetic substrates.</text>
        <dbReference type="EC" id="3.2.1.18"/>
    </reaction>
</comment>
<proteinExistence type="inferred from homology"/>
<feature type="transmembrane region" description="Helical" evidence="5">
    <location>
        <begin position="1165"/>
        <end position="1183"/>
    </location>
</feature>
<dbReference type="InterPro" id="IPR036278">
    <property type="entry name" value="Sialidase_sf"/>
</dbReference>
<dbReference type="Gene3D" id="2.120.10.10">
    <property type="match status" value="1"/>
</dbReference>
<dbReference type="PANTHER" id="PTHR10628">
    <property type="entry name" value="SIALIDASE"/>
    <property type="match status" value="1"/>
</dbReference>
<evidence type="ECO:0000259" key="7">
    <source>
        <dbReference type="Pfam" id="PF13088"/>
    </source>
</evidence>
<evidence type="ECO:0000256" key="3">
    <source>
        <dbReference type="ARBA" id="ARBA00012733"/>
    </source>
</evidence>
<dbReference type="SUPFAM" id="SSF50939">
    <property type="entry name" value="Sialidases"/>
    <property type="match status" value="1"/>
</dbReference>
<keyword evidence="8" id="KW-0378">Hydrolase</keyword>
<organism evidence="8 9">
    <name type="scientific">Candidatus Mediterraneibacter caccavium</name>
    <dbReference type="NCBI Taxonomy" id="2838661"/>
    <lineage>
        <taxon>Bacteria</taxon>
        <taxon>Bacillati</taxon>
        <taxon>Bacillota</taxon>
        <taxon>Clostridia</taxon>
        <taxon>Lachnospirales</taxon>
        <taxon>Lachnospiraceae</taxon>
        <taxon>Mediterraneibacter</taxon>
    </lineage>
</organism>
<reference evidence="8" key="2">
    <citation type="submission" date="2021-04" db="EMBL/GenBank/DDBJ databases">
        <authorList>
            <person name="Gilroy R."/>
        </authorList>
    </citation>
    <scope>NUCLEOTIDE SEQUENCE</scope>
    <source>
        <strain evidence="8">ChiSjej5B23-15282</strain>
    </source>
</reference>
<feature type="chain" id="PRO_5038351452" description="exo-alpha-sialidase" evidence="6">
    <location>
        <begin position="30"/>
        <end position="1190"/>
    </location>
</feature>
<evidence type="ECO:0000256" key="5">
    <source>
        <dbReference type="SAM" id="Phobius"/>
    </source>
</evidence>
<keyword evidence="5" id="KW-1133">Transmembrane helix</keyword>
<feature type="domain" description="Sialidase" evidence="7">
    <location>
        <begin position="416"/>
        <end position="632"/>
    </location>
</feature>
<dbReference type="InterPro" id="IPR023364">
    <property type="entry name" value="Trans_sialidase_dom3"/>
</dbReference>
<dbReference type="CDD" id="cd15482">
    <property type="entry name" value="Sialidase_non-viral"/>
    <property type="match status" value="1"/>
</dbReference>
<feature type="region of interest" description="Disordered" evidence="4">
    <location>
        <begin position="1133"/>
        <end position="1157"/>
    </location>
</feature>
<dbReference type="GO" id="GO:0005737">
    <property type="term" value="C:cytoplasm"/>
    <property type="evidence" value="ECO:0007669"/>
    <property type="project" value="TreeGrafter"/>
</dbReference>
<dbReference type="Proteomes" id="UP000824243">
    <property type="component" value="Unassembled WGS sequence"/>
</dbReference>
<feature type="signal peptide" evidence="6">
    <location>
        <begin position="1"/>
        <end position="29"/>
    </location>
</feature>
<evidence type="ECO:0000256" key="1">
    <source>
        <dbReference type="ARBA" id="ARBA00000427"/>
    </source>
</evidence>
<keyword evidence="5" id="KW-0812">Transmembrane</keyword>
<dbReference type="GO" id="GO:0016020">
    <property type="term" value="C:membrane"/>
    <property type="evidence" value="ECO:0007669"/>
    <property type="project" value="TreeGrafter"/>
</dbReference>
<dbReference type="AlphaFoldDB" id="A0A9D1VW23"/>
<dbReference type="Gene3D" id="2.40.220.10">
    <property type="entry name" value="Intramolecular Trans-sialidase, Domain 3"/>
    <property type="match status" value="1"/>
</dbReference>
<evidence type="ECO:0000256" key="2">
    <source>
        <dbReference type="ARBA" id="ARBA00009348"/>
    </source>
</evidence>
<reference evidence="8" key="1">
    <citation type="journal article" date="2021" name="PeerJ">
        <title>Extensive microbial diversity within the chicken gut microbiome revealed by metagenomics and culture.</title>
        <authorList>
            <person name="Gilroy R."/>
            <person name="Ravi A."/>
            <person name="Getino M."/>
            <person name="Pursley I."/>
            <person name="Horton D.L."/>
            <person name="Alikhan N.F."/>
            <person name="Baker D."/>
            <person name="Gharbi K."/>
            <person name="Hall N."/>
            <person name="Watson M."/>
            <person name="Adriaenssens E.M."/>
            <person name="Foster-Nyarko E."/>
            <person name="Jarju S."/>
            <person name="Secka A."/>
            <person name="Antonio M."/>
            <person name="Oren A."/>
            <person name="Chaudhuri R.R."/>
            <person name="La Ragione R."/>
            <person name="Hildebrand F."/>
            <person name="Pallen M.J."/>
        </authorList>
    </citation>
    <scope>NUCLEOTIDE SEQUENCE</scope>
    <source>
        <strain evidence="8">ChiSjej5B23-15282</strain>
    </source>
</reference>
<dbReference type="InterPro" id="IPR026856">
    <property type="entry name" value="Sialidase_fam"/>
</dbReference>
<evidence type="ECO:0000256" key="6">
    <source>
        <dbReference type="SAM" id="SignalP"/>
    </source>
</evidence>
<comment type="caution">
    <text evidence="8">The sequence shown here is derived from an EMBL/GenBank/DDBJ whole genome shotgun (WGS) entry which is preliminary data.</text>
</comment>
<comment type="similarity">
    <text evidence="2">Belongs to the glycosyl hydrolase 33 family.</text>
</comment>
<sequence>MKKTKWRRLMSAAVSAFMLTSMLPMYASAADPDSSSAPTEDNLPVSVEYQKVTDTLTDGGTFTIVSSDSSDKDLRIVHLTNGTTKLDRCRVNTAGDTLTPTDCEMSQYAGTHAHAWTISAVADGYTVKSETANGGYININAGSAQAGTEAQTLRIEETAEDGLYTISRTIGDTTYYLAYTSSGWSAGTEAYPVYLYEETEVQAEILPNGSTATGTTQDQPFAAGTGGSANFRIPSLITLDDGSLLAAIDARWNHAGDACALDTILSKSEDGGKTWTYSFPNYFNDSTDAKHSYATAFIDPAMIQGNDGTIYLLADLFPGGVALNTAPKAPLAESGYEEIDGEYRLVLYASPLPENQAAYTHYVGDFGADGFAPVIDTEDNGTDYYVDQWYYLYNADKEKIYCAQLGSSKYVQQNVFYYNADLHVTAATYLWLVTSTDGGETWSAPSILNEQVRTGDSSDTAKFYGVGPGRGLAMSTGRIVFPCYTFYNADGNSSVIYSDDNGKTWERGEDLSWQTSEATVAEADGRLYMFARHGGYAVSTDGGETWSERQDTPGANIHTGCQINAIVYSKLIDGKTAILLSCPTGGSRANGKIYTGLVQENGSINWEYDYSVTANGGYYAYSCLTELADGSVGLLYENAGSSALYKNIPIADIASGASVGNERVLNVPLYGEYSMTVYEDFAGYDEIDADILDISVTDNGNGSYTVIFTGKKEGTVSFTETNSGIEYTVTVAPGELVNVSLEAGQSQSFILTDDTVGQEADPDIAEAEITSALYSDILGDCPGSLGTDSSYTGEVVALENALYTFTGSDGNWVISNTDSKGTQVYLNLNGSSGKYPGGTSSTAFGLIAGSREGTFKLRDTSTGRHLHFYRDGQNIFDRCGNSCGTADEMEIFRPAADGETSGSAIPGYVQVTDASEITDGGKYLITAKVDDTYYALYPSTSTGSAYAHVIKVEPDKECIRLTITGIAPGTTDLMAGGVVYRITVSGYLAPVFNWAEDYTSATAAFTHTDGSSKTVDCTVSSRTEIEADCTSDGKMIYTASVEFNGKTYTDTREAVIPSSGHSYGEPVFQWSEDHSACTASVTCSECGDSKAYECEVTSETTEATATTDGATVYTATVTIGETAYSDTFTVTIPATGTDKPSGDTDKPSGGNVSGGSDIPKTGDSFGSAFAYLLALAACGAVIIRMRRHRA</sequence>
<dbReference type="GO" id="GO:0006689">
    <property type="term" value="P:ganglioside catabolic process"/>
    <property type="evidence" value="ECO:0007669"/>
    <property type="project" value="TreeGrafter"/>
</dbReference>